<organism evidence="7 8">
    <name type="scientific">Thermophilibacter immobilis</name>
    <dbReference type="NCBI Taxonomy" id="2779519"/>
    <lineage>
        <taxon>Bacteria</taxon>
        <taxon>Bacillati</taxon>
        <taxon>Actinomycetota</taxon>
        <taxon>Coriobacteriia</taxon>
        <taxon>Coriobacteriales</taxon>
        <taxon>Atopobiaceae</taxon>
        <taxon>Thermophilibacter</taxon>
    </lineage>
</organism>
<keyword evidence="3 6" id="KW-0489">Methyltransferase</keyword>
<keyword evidence="8" id="KW-1185">Reference proteome</keyword>
<dbReference type="InterPro" id="IPR003682">
    <property type="entry name" value="rRNA_ssu_MeTfrase_G"/>
</dbReference>
<feature type="binding site" evidence="6">
    <location>
        <begin position="132"/>
        <end position="133"/>
    </location>
    <ligand>
        <name>S-adenosyl-L-methionine</name>
        <dbReference type="ChEBI" id="CHEBI:59789"/>
    </ligand>
</feature>
<keyword evidence="2 6" id="KW-0698">rRNA processing</keyword>
<comment type="caution">
    <text evidence="6">Lacks conserved residue(s) required for the propagation of feature annotation.</text>
</comment>
<dbReference type="InterPro" id="IPR029063">
    <property type="entry name" value="SAM-dependent_MTases_sf"/>
</dbReference>
<dbReference type="PIRSF" id="PIRSF003078">
    <property type="entry name" value="GidB"/>
    <property type="match status" value="1"/>
</dbReference>
<dbReference type="Proteomes" id="UP000593735">
    <property type="component" value="Chromosome"/>
</dbReference>
<comment type="function">
    <text evidence="6">Specifically methylates the N7 position of a guanine in 16S rRNA.</text>
</comment>
<keyword evidence="4 6" id="KW-0808">Transferase</keyword>
<dbReference type="GO" id="GO:0070043">
    <property type="term" value="F:rRNA (guanine-N7-)-methyltransferase activity"/>
    <property type="evidence" value="ECO:0007669"/>
    <property type="project" value="UniProtKB-UniRule"/>
</dbReference>
<dbReference type="AlphaFoldDB" id="A0A7S7M8F4"/>
<comment type="similarity">
    <text evidence="6">Belongs to the methyltransferase superfamily. RNA methyltransferase RsmG family.</text>
</comment>
<name>A0A7S7M8F4_9ACTN</name>
<dbReference type="EC" id="2.1.1.-" evidence="6"/>
<evidence type="ECO:0000256" key="5">
    <source>
        <dbReference type="ARBA" id="ARBA00022691"/>
    </source>
</evidence>
<dbReference type="KEGG" id="tio:INP52_09810"/>
<keyword evidence="5 6" id="KW-0949">S-adenosyl-L-methionine</keyword>
<dbReference type="Pfam" id="PF02527">
    <property type="entry name" value="GidB"/>
    <property type="match status" value="1"/>
</dbReference>
<keyword evidence="1 6" id="KW-0963">Cytoplasm</keyword>
<evidence type="ECO:0000256" key="1">
    <source>
        <dbReference type="ARBA" id="ARBA00022490"/>
    </source>
</evidence>
<dbReference type="SUPFAM" id="SSF53335">
    <property type="entry name" value="S-adenosyl-L-methionine-dependent methyltransferases"/>
    <property type="match status" value="1"/>
</dbReference>
<feature type="binding site" evidence="6">
    <location>
        <position position="82"/>
    </location>
    <ligand>
        <name>S-adenosyl-L-methionine</name>
        <dbReference type="ChEBI" id="CHEBI:59789"/>
    </ligand>
</feature>
<accession>A0A7S7M8F4</accession>
<evidence type="ECO:0000256" key="2">
    <source>
        <dbReference type="ARBA" id="ARBA00022552"/>
    </source>
</evidence>
<sequence>MNSVLEEQLRRELEDQGIFCDACQASLLIRHLMLVIDKNRSMNLTRITDPADAVTLHVVDSLLSLACSGVSLSVGDSFVDMGTGGGFPGICLGIMTGARGLLVDSVGKKVLAVREFIDELGLHDLSATKMRLEELPLMAYEPQDYVVARAVAQSNVLIEYAAPLLKNQGILILEKARPTVDEFNHADKAAQICGMSLVSRETFELRDALGHREIILYRKTRPSRITLPRKVGVAKQKPLGE</sequence>
<dbReference type="PANTHER" id="PTHR31760">
    <property type="entry name" value="S-ADENOSYL-L-METHIONINE-DEPENDENT METHYLTRANSFERASES SUPERFAMILY PROTEIN"/>
    <property type="match status" value="1"/>
</dbReference>
<reference evidence="7 8" key="1">
    <citation type="submission" date="2020-10" db="EMBL/GenBank/DDBJ databases">
        <title>Olsenella immobilis sp.nov., isolated from the mud in a fermentation cellar used for the production of Chinese strong-flavoured liquor.</title>
        <authorList>
            <person name="Lu L."/>
        </authorList>
    </citation>
    <scope>NUCLEOTIDE SEQUENCE [LARGE SCALE GENOMIC DNA]</scope>
    <source>
        <strain evidence="7 8">LZLJ-2</strain>
    </source>
</reference>
<dbReference type="NCBIfam" id="TIGR00138">
    <property type="entry name" value="rsmG_gidB"/>
    <property type="match status" value="1"/>
</dbReference>
<dbReference type="HAMAP" id="MF_00074">
    <property type="entry name" value="16SrRNA_methyltr_G"/>
    <property type="match status" value="1"/>
</dbReference>
<proteinExistence type="inferred from homology"/>
<dbReference type="EMBL" id="CP063767">
    <property type="protein sequence ID" value="QOY60650.1"/>
    <property type="molecule type" value="Genomic_DNA"/>
</dbReference>
<protein>
    <recommendedName>
        <fullName evidence="6">Ribosomal RNA small subunit methyltransferase G</fullName>
        <ecNumber evidence="6">2.1.1.-</ecNumber>
    </recommendedName>
    <alternativeName>
        <fullName evidence="6">16S rRNA 7-methylguanosine methyltransferase</fullName>
        <shortName evidence="6">16S rRNA m7G methyltransferase</shortName>
    </alternativeName>
</protein>
<gene>
    <name evidence="6 7" type="primary">rsmG</name>
    <name evidence="7" type="ORF">INP52_09810</name>
</gene>
<evidence type="ECO:0000256" key="4">
    <source>
        <dbReference type="ARBA" id="ARBA00022679"/>
    </source>
</evidence>
<feature type="binding site" evidence="6">
    <location>
        <position position="149"/>
    </location>
    <ligand>
        <name>S-adenosyl-L-methionine</name>
        <dbReference type="ChEBI" id="CHEBI:59789"/>
    </ligand>
</feature>
<evidence type="ECO:0000313" key="7">
    <source>
        <dbReference type="EMBL" id="QOY60650.1"/>
    </source>
</evidence>
<evidence type="ECO:0000256" key="6">
    <source>
        <dbReference type="HAMAP-Rule" id="MF_00074"/>
    </source>
</evidence>
<dbReference type="RefSeq" id="WP_194371300.1">
    <property type="nucleotide sequence ID" value="NZ_CP063767.1"/>
</dbReference>
<evidence type="ECO:0000313" key="8">
    <source>
        <dbReference type="Proteomes" id="UP000593735"/>
    </source>
</evidence>
<dbReference type="PANTHER" id="PTHR31760:SF0">
    <property type="entry name" value="S-ADENOSYL-L-METHIONINE-DEPENDENT METHYLTRANSFERASES SUPERFAMILY PROTEIN"/>
    <property type="match status" value="1"/>
</dbReference>
<comment type="subcellular location">
    <subcellularLocation>
        <location evidence="6">Cytoplasm</location>
    </subcellularLocation>
</comment>
<feature type="binding site" evidence="6">
    <location>
        <position position="87"/>
    </location>
    <ligand>
        <name>S-adenosyl-L-methionine</name>
        <dbReference type="ChEBI" id="CHEBI:59789"/>
    </ligand>
</feature>
<dbReference type="GO" id="GO:0005829">
    <property type="term" value="C:cytosol"/>
    <property type="evidence" value="ECO:0007669"/>
    <property type="project" value="TreeGrafter"/>
</dbReference>
<dbReference type="Gene3D" id="3.40.50.150">
    <property type="entry name" value="Vaccinia Virus protein VP39"/>
    <property type="match status" value="1"/>
</dbReference>
<evidence type="ECO:0000256" key="3">
    <source>
        <dbReference type="ARBA" id="ARBA00022603"/>
    </source>
</evidence>